<evidence type="ECO:0000256" key="1">
    <source>
        <dbReference type="ARBA" id="ARBA00004651"/>
    </source>
</evidence>
<evidence type="ECO:0000256" key="6">
    <source>
        <dbReference type="ARBA" id="ARBA00023136"/>
    </source>
</evidence>
<dbReference type="EMBL" id="DXEQ01000313">
    <property type="protein sequence ID" value="HIX73391.1"/>
    <property type="molecule type" value="Genomic_DNA"/>
</dbReference>
<sequence length="456" mass="48650">MKTERQQQRQPAAAATGSNSPAGADYHTFLAFVIPSILAFALSGVYAIVDGYFVGNSIGDIGISTINVAYPIIALILAVGTGIGMGGAVYYSIFRAEGNPEKAREFVAGTLWLLLISSILLTAVVLLFARPLLKLLGAESDLLTMGEEYIFIMGIGSVLQIFGVGLTPLIRNNGGSIFAMVTMCAGFITNIILDFLFVWVMNQGVAGAAWATIIGQGVTMIGGIGYLLYKKQLTLSISAESMKQVTKSIIRIGLAPFGLSLTPNFSLILINRFSSFYGGEPAIAVYACVSYILTIVYLVLQGVGDGIQPLMSQFYGAGRKADLAGANRFAYTFALALSILSIALLYLFRGSIGAIFGASETVTREVAATLVIFLIAIPFIAVNRVTTASFYATEQSTRAYILTYIEPAAMLVLMLILPPLFGGQSMIWWSATIARILSAILAVILALRPKQPTRSS</sequence>
<dbReference type="Proteomes" id="UP000886805">
    <property type="component" value="Unassembled WGS sequence"/>
</dbReference>
<keyword evidence="3" id="KW-1003">Cell membrane</keyword>
<dbReference type="PANTHER" id="PTHR43823:SF3">
    <property type="entry name" value="MULTIDRUG EXPORT PROTEIN MEPA"/>
    <property type="match status" value="1"/>
</dbReference>
<evidence type="ECO:0000256" key="3">
    <source>
        <dbReference type="ARBA" id="ARBA00022475"/>
    </source>
</evidence>
<reference evidence="9" key="2">
    <citation type="submission" date="2021-04" db="EMBL/GenBank/DDBJ databases">
        <authorList>
            <person name="Gilroy R."/>
        </authorList>
    </citation>
    <scope>NUCLEOTIDE SEQUENCE</scope>
    <source>
        <strain evidence="9">ChiSxjej3B15-1167</strain>
    </source>
</reference>
<comment type="caution">
    <text evidence="9">The sequence shown here is derived from an EMBL/GenBank/DDBJ whole genome shotgun (WGS) entry which is preliminary data.</text>
</comment>
<evidence type="ECO:0000256" key="4">
    <source>
        <dbReference type="ARBA" id="ARBA00022692"/>
    </source>
</evidence>
<dbReference type="GO" id="GO:0042910">
    <property type="term" value="F:xenobiotic transmembrane transporter activity"/>
    <property type="evidence" value="ECO:0007669"/>
    <property type="project" value="InterPro"/>
</dbReference>
<organism evidence="9 10">
    <name type="scientific">Candidatus Anaerobutyricum stercoripullorum</name>
    <dbReference type="NCBI Taxonomy" id="2838456"/>
    <lineage>
        <taxon>Bacteria</taxon>
        <taxon>Bacillati</taxon>
        <taxon>Bacillota</taxon>
        <taxon>Clostridia</taxon>
        <taxon>Lachnospirales</taxon>
        <taxon>Lachnospiraceae</taxon>
        <taxon>Anaerobutyricum</taxon>
    </lineage>
</organism>
<evidence type="ECO:0000313" key="10">
    <source>
        <dbReference type="Proteomes" id="UP000886805"/>
    </source>
</evidence>
<dbReference type="PIRSF" id="PIRSF006603">
    <property type="entry name" value="DinF"/>
    <property type="match status" value="1"/>
</dbReference>
<dbReference type="GO" id="GO:0015297">
    <property type="term" value="F:antiporter activity"/>
    <property type="evidence" value="ECO:0007669"/>
    <property type="project" value="InterPro"/>
</dbReference>
<feature type="transmembrane region" description="Helical" evidence="8">
    <location>
        <begin position="69"/>
        <end position="94"/>
    </location>
</feature>
<feature type="transmembrane region" description="Helical" evidence="8">
    <location>
        <begin position="249"/>
        <end position="270"/>
    </location>
</feature>
<protein>
    <submittedName>
        <fullName evidence="9">Multidrug transporter MatE</fullName>
    </submittedName>
</protein>
<feature type="transmembrane region" description="Helical" evidence="8">
    <location>
        <begin position="207"/>
        <end position="229"/>
    </location>
</feature>
<keyword evidence="4 8" id="KW-0812">Transmembrane</keyword>
<keyword evidence="5 8" id="KW-1133">Transmembrane helix</keyword>
<accession>A0A9D2BEM2</accession>
<evidence type="ECO:0000256" key="8">
    <source>
        <dbReference type="SAM" id="Phobius"/>
    </source>
</evidence>
<keyword evidence="6 8" id="KW-0472">Membrane</keyword>
<dbReference type="Pfam" id="PF01554">
    <property type="entry name" value="MatE"/>
    <property type="match status" value="2"/>
</dbReference>
<dbReference type="InterPro" id="IPR002528">
    <property type="entry name" value="MATE_fam"/>
</dbReference>
<evidence type="ECO:0000256" key="2">
    <source>
        <dbReference type="ARBA" id="ARBA00022448"/>
    </source>
</evidence>
<feature type="transmembrane region" description="Helical" evidence="8">
    <location>
        <begin position="29"/>
        <end position="49"/>
    </location>
</feature>
<keyword evidence="2" id="KW-0813">Transport</keyword>
<proteinExistence type="predicted"/>
<dbReference type="AlphaFoldDB" id="A0A9D2BEM2"/>
<dbReference type="GO" id="GO:0005886">
    <property type="term" value="C:plasma membrane"/>
    <property type="evidence" value="ECO:0007669"/>
    <property type="project" value="UniProtKB-SubCell"/>
</dbReference>
<evidence type="ECO:0000256" key="7">
    <source>
        <dbReference type="SAM" id="MobiDB-lite"/>
    </source>
</evidence>
<evidence type="ECO:0000313" key="9">
    <source>
        <dbReference type="EMBL" id="HIX73391.1"/>
    </source>
</evidence>
<dbReference type="PANTHER" id="PTHR43823">
    <property type="entry name" value="SPORULATION PROTEIN YKVU"/>
    <property type="match status" value="1"/>
</dbReference>
<feature type="transmembrane region" description="Helical" evidence="8">
    <location>
        <begin position="427"/>
        <end position="447"/>
    </location>
</feature>
<dbReference type="InterPro" id="IPR051327">
    <property type="entry name" value="MATE_MepA_subfamily"/>
</dbReference>
<feature type="transmembrane region" description="Helical" evidence="8">
    <location>
        <begin position="177"/>
        <end position="201"/>
    </location>
</feature>
<reference evidence="9" key="1">
    <citation type="journal article" date="2021" name="PeerJ">
        <title>Extensive microbial diversity within the chicken gut microbiome revealed by metagenomics and culture.</title>
        <authorList>
            <person name="Gilroy R."/>
            <person name="Ravi A."/>
            <person name="Getino M."/>
            <person name="Pursley I."/>
            <person name="Horton D.L."/>
            <person name="Alikhan N.F."/>
            <person name="Baker D."/>
            <person name="Gharbi K."/>
            <person name="Hall N."/>
            <person name="Watson M."/>
            <person name="Adriaenssens E.M."/>
            <person name="Foster-Nyarko E."/>
            <person name="Jarju S."/>
            <person name="Secka A."/>
            <person name="Antonio M."/>
            <person name="Oren A."/>
            <person name="Chaudhuri R.R."/>
            <person name="La Ragione R."/>
            <person name="Hildebrand F."/>
            <person name="Pallen M.J."/>
        </authorList>
    </citation>
    <scope>NUCLEOTIDE SEQUENCE</scope>
    <source>
        <strain evidence="9">ChiSxjej3B15-1167</strain>
    </source>
</reference>
<evidence type="ECO:0000256" key="5">
    <source>
        <dbReference type="ARBA" id="ARBA00022989"/>
    </source>
</evidence>
<feature type="transmembrane region" description="Helical" evidence="8">
    <location>
        <begin position="106"/>
        <end position="129"/>
    </location>
</feature>
<comment type="subcellular location">
    <subcellularLocation>
        <location evidence="1">Cell membrane</location>
        <topology evidence="1">Multi-pass membrane protein</topology>
    </subcellularLocation>
</comment>
<name>A0A9D2BEM2_9FIRM</name>
<feature type="transmembrane region" description="Helical" evidence="8">
    <location>
        <begin position="149"/>
        <end position="170"/>
    </location>
</feature>
<gene>
    <name evidence="9" type="ORF">H9849_10270</name>
</gene>
<feature type="region of interest" description="Disordered" evidence="7">
    <location>
        <begin position="1"/>
        <end position="20"/>
    </location>
</feature>
<dbReference type="InterPro" id="IPR048279">
    <property type="entry name" value="MdtK-like"/>
</dbReference>
<feature type="transmembrane region" description="Helical" evidence="8">
    <location>
        <begin position="399"/>
        <end position="421"/>
    </location>
</feature>
<feature type="transmembrane region" description="Helical" evidence="8">
    <location>
        <begin position="282"/>
        <end position="300"/>
    </location>
</feature>
<feature type="transmembrane region" description="Helical" evidence="8">
    <location>
        <begin position="329"/>
        <end position="348"/>
    </location>
</feature>
<feature type="transmembrane region" description="Helical" evidence="8">
    <location>
        <begin position="368"/>
        <end position="387"/>
    </location>
</feature>